<dbReference type="Proteomes" id="UP000275078">
    <property type="component" value="Unassembled WGS sequence"/>
</dbReference>
<evidence type="ECO:0000313" key="3">
    <source>
        <dbReference type="Proteomes" id="UP000275078"/>
    </source>
</evidence>
<dbReference type="EMBL" id="ML119841">
    <property type="protein sequence ID" value="RPA72904.1"/>
    <property type="molecule type" value="Genomic_DNA"/>
</dbReference>
<gene>
    <name evidence="2" type="ORF">BJ508DRAFT_314324</name>
</gene>
<feature type="region of interest" description="Disordered" evidence="1">
    <location>
        <begin position="123"/>
        <end position="151"/>
    </location>
</feature>
<keyword evidence="3" id="KW-1185">Reference proteome</keyword>
<protein>
    <submittedName>
        <fullName evidence="2">Uncharacterized protein</fullName>
    </submittedName>
</protein>
<sequence length="151" mass="17533">MQYEKHHTIDMQYIPTHWHNTSTVPHASTKLHGKCHNIHTAPRIHQKYEPSNLEIATRTKYLHTRISYRLQNTKVLIAYESEDARIKARVNAPPSRGSLQDSSDVHEPILTLARNSETIQLTVPNNHGEDQKGMSRTADRMSELNERLRHR</sequence>
<evidence type="ECO:0000313" key="2">
    <source>
        <dbReference type="EMBL" id="RPA72904.1"/>
    </source>
</evidence>
<feature type="compositionally biased region" description="Basic and acidic residues" evidence="1">
    <location>
        <begin position="127"/>
        <end position="151"/>
    </location>
</feature>
<accession>A0A3N4HTB3</accession>
<reference evidence="2 3" key="1">
    <citation type="journal article" date="2018" name="Nat. Ecol. Evol.">
        <title>Pezizomycetes genomes reveal the molecular basis of ectomycorrhizal truffle lifestyle.</title>
        <authorList>
            <person name="Murat C."/>
            <person name="Payen T."/>
            <person name="Noel B."/>
            <person name="Kuo A."/>
            <person name="Morin E."/>
            <person name="Chen J."/>
            <person name="Kohler A."/>
            <person name="Krizsan K."/>
            <person name="Balestrini R."/>
            <person name="Da Silva C."/>
            <person name="Montanini B."/>
            <person name="Hainaut M."/>
            <person name="Levati E."/>
            <person name="Barry K.W."/>
            <person name="Belfiori B."/>
            <person name="Cichocki N."/>
            <person name="Clum A."/>
            <person name="Dockter R.B."/>
            <person name="Fauchery L."/>
            <person name="Guy J."/>
            <person name="Iotti M."/>
            <person name="Le Tacon F."/>
            <person name="Lindquist E.A."/>
            <person name="Lipzen A."/>
            <person name="Malagnac F."/>
            <person name="Mello A."/>
            <person name="Molinier V."/>
            <person name="Miyauchi S."/>
            <person name="Poulain J."/>
            <person name="Riccioni C."/>
            <person name="Rubini A."/>
            <person name="Sitrit Y."/>
            <person name="Splivallo R."/>
            <person name="Traeger S."/>
            <person name="Wang M."/>
            <person name="Zifcakova L."/>
            <person name="Wipf D."/>
            <person name="Zambonelli A."/>
            <person name="Paolocci F."/>
            <person name="Nowrousian M."/>
            <person name="Ottonello S."/>
            <person name="Baldrian P."/>
            <person name="Spatafora J.W."/>
            <person name="Henrissat B."/>
            <person name="Nagy L.G."/>
            <person name="Aury J.M."/>
            <person name="Wincker P."/>
            <person name="Grigoriev I.V."/>
            <person name="Bonfante P."/>
            <person name="Martin F.M."/>
        </authorList>
    </citation>
    <scope>NUCLEOTIDE SEQUENCE [LARGE SCALE GENOMIC DNA]</scope>
    <source>
        <strain evidence="2 3">RN42</strain>
    </source>
</reference>
<evidence type="ECO:0000256" key="1">
    <source>
        <dbReference type="SAM" id="MobiDB-lite"/>
    </source>
</evidence>
<dbReference type="AlphaFoldDB" id="A0A3N4HTB3"/>
<organism evidence="2 3">
    <name type="scientific">Ascobolus immersus RN42</name>
    <dbReference type="NCBI Taxonomy" id="1160509"/>
    <lineage>
        <taxon>Eukaryota</taxon>
        <taxon>Fungi</taxon>
        <taxon>Dikarya</taxon>
        <taxon>Ascomycota</taxon>
        <taxon>Pezizomycotina</taxon>
        <taxon>Pezizomycetes</taxon>
        <taxon>Pezizales</taxon>
        <taxon>Ascobolaceae</taxon>
        <taxon>Ascobolus</taxon>
    </lineage>
</organism>
<name>A0A3N4HTB3_ASCIM</name>
<proteinExistence type="predicted"/>